<gene>
    <name evidence="1" type="ORF">ATO12_09705</name>
</gene>
<dbReference type="RefSeq" id="WP_034240015.1">
    <property type="nucleotide sequence ID" value="NZ_AQRA01000002.1"/>
</dbReference>
<organism evidence="1 2">
    <name type="scientific">Aquimarina atlantica</name>
    <dbReference type="NCBI Taxonomy" id="1317122"/>
    <lineage>
        <taxon>Bacteria</taxon>
        <taxon>Pseudomonadati</taxon>
        <taxon>Bacteroidota</taxon>
        <taxon>Flavobacteriia</taxon>
        <taxon>Flavobacteriales</taxon>
        <taxon>Flavobacteriaceae</taxon>
        <taxon>Aquimarina</taxon>
    </lineage>
</organism>
<dbReference type="OrthoDB" id="1162160at2"/>
<dbReference type="Proteomes" id="UP000023541">
    <property type="component" value="Unassembled WGS sequence"/>
</dbReference>
<dbReference type="EMBL" id="AQRA01000002">
    <property type="protein sequence ID" value="EZH74996.1"/>
    <property type="molecule type" value="Genomic_DNA"/>
</dbReference>
<accession>A0A023BY63</accession>
<evidence type="ECO:0000313" key="1">
    <source>
        <dbReference type="EMBL" id="EZH74996.1"/>
    </source>
</evidence>
<protein>
    <submittedName>
        <fullName evidence="1">Uncharacterized protein</fullName>
    </submittedName>
</protein>
<comment type="caution">
    <text evidence="1">The sequence shown here is derived from an EMBL/GenBank/DDBJ whole genome shotgun (WGS) entry which is preliminary data.</text>
</comment>
<keyword evidence="2" id="KW-1185">Reference proteome</keyword>
<name>A0A023BY63_9FLAO</name>
<dbReference type="AlphaFoldDB" id="A0A023BY63"/>
<evidence type="ECO:0000313" key="2">
    <source>
        <dbReference type="Proteomes" id="UP000023541"/>
    </source>
</evidence>
<sequence>MSGINYEIQNRKLQSYKHTFDYDFCKKKYDEYAYMTLEEFRECLKDAQKLGEIGHLCCFILWVKNKAGYEYRDSLGDYGLIHLLFHCLENEHHAEVHAEYIHMLFKEDIKLV</sequence>
<dbReference type="eggNOG" id="ENOG5030071">
    <property type="taxonomic scope" value="Bacteria"/>
</dbReference>
<reference evidence="1 2" key="1">
    <citation type="submission" date="2014-04" db="EMBL/GenBank/DDBJ databases">
        <title>Aquimarina sp. 22II-S11-z7 Genome Sequencing.</title>
        <authorList>
            <person name="Lai Q."/>
        </authorList>
    </citation>
    <scope>NUCLEOTIDE SEQUENCE [LARGE SCALE GENOMIC DNA]</scope>
    <source>
        <strain evidence="1 2">22II-S11-z7</strain>
    </source>
</reference>
<proteinExistence type="predicted"/>